<comment type="caution">
    <text evidence="1">The sequence shown here is derived from an EMBL/GenBank/DDBJ whole genome shotgun (WGS) entry which is preliminary data.</text>
</comment>
<dbReference type="Pfam" id="PF18143">
    <property type="entry name" value="HAD_SAK_2"/>
    <property type="match status" value="1"/>
</dbReference>
<keyword evidence="2" id="KW-1185">Reference proteome</keyword>
<organism evidence="1 2">
    <name type="scientific">Hymenobacter glacieicola</name>
    <dbReference type="NCBI Taxonomy" id="1562124"/>
    <lineage>
        <taxon>Bacteria</taxon>
        <taxon>Pseudomonadati</taxon>
        <taxon>Bacteroidota</taxon>
        <taxon>Cytophagia</taxon>
        <taxon>Cytophagales</taxon>
        <taxon>Hymenobacteraceae</taxon>
        <taxon>Hymenobacter</taxon>
    </lineage>
</organism>
<reference evidence="2" key="1">
    <citation type="journal article" date="2019" name="Int. J. Syst. Evol. Microbiol.">
        <title>The Global Catalogue of Microorganisms (GCM) 10K type strain sequencing project: providing services to taxonomists for standard genome sequencing and annotation.</title>
        <authorList>
            <consortium name="The Broad Institute Genomics Platform"/>
            <consortium name="The Broad Institute Genome Sequencing Center for Infectious Disease"/>
            <person name="Wu L."/>
            <person name="Ma J."/>
        </authorList>
    </citation>
    <scope>NUCLEOTIDE SEQUENCE [LARGE SCALE GENOMIC DNA]</scope>
    <source>
        <strain evidence="2">CGMCC 1.12990</strain>
    </source>
</reference>
<evidence type="ECO:0000313" key="2">
    <source>
        <dbReference type="Proteomes" id="UP000601361"/>
    </source>
</evidence>
<accession>A0ABQ1X5Q9</accession>
<dbReference type="RefSeq" id="WP_188559777.1">
    <property type="nucleotide sequence ID" value="NZ_BMGS01000016.1"/>
</dbReference>
<gene>
    <name evidence="1" type="ORF">GCM10011378_41500</name>
</gene>
<dbReference type="EMBL" id="BMGS01000016">
    <property type="protein sequence ID" value="GGG61190.1"/>
    <property type="molecule type" value="Genomic_DNA"/>
</dbReference>
<sequence>MSKVCFLDIDGVIATNESLYVAMANYYGVPEGKLYRERIHEAFDTSNLPRMMLSGDCWPFSHHAIRQVYRLLRETNCEFVVSSSWRYSDSPEDIRRLEYLFNAKGLHIRLRDVTKRSKEAIRGLEIQEWLDRHPDITTYVILDDEAFDIAQHHPKNLVQSTQQLGFTKPLCDQAIAILNA</sequence>
<dbReference type="Proteomes" id="UP000601361">
    <property type="component" value="Unassembled WGS sequence"/>
</dbReference>
<name>A0ABQ1X5Q9_9BACT</name>
<evidence type="ECO:0000313" key="1">
    <source>
        <dbReference type="EMBL" id="GGG61190.1"/>
    </source>
</evidence>
<proteinExistence type="predicted"/>
<protein>
    <submittedName>
        <fullName evidence="1">Uncharacterized protein</fullName>
    </submittedName>
</protein>